<evidence type="ECO:0000259" key="1">
    <source>
        <dbReference type="SMART" id="SM00255"/>
    </source>
</evidence>
<gene>
    <name evidence="2" type="ORF">GCM10011609_74960</name>
</gene>
<dbReference type="InterPro" id="IPR000157">
    <property type="entry name" value="TIR_dom"/>
</dbReference>
<organism evidence="2 3">
    <name type="scientific">Lentzea pudingi</name>
    <dbReference type="NCBI Taxonomy" id="1789439"/>
    <lineage>
        <taxon>Bacteria</taxon>
        <taxon>Bacillati</taxon>
        <taxon>Actinomycetota</taxon>
        <taxon>Actinomycetes</taxon>
        <taxon>Pseudonocardiales</taxon>
        <taxon>Pseudonocardiaceae</taxon>
        <taxon>Lentzea</taxon>
    </lineage>
</organism>
<keyword evidence="3" id="KW-1185">Reference proteome</keyword>
<name>A0ABQ2INC7_9PSEU</name>
<reference evidence="3" key="1">
    <citation type="journal article" date="2019" name="Int. J. Syst. Evol. Microbiol.">
        <title>The Global Catalogue of Microorganisms (GCM) 10K type strain sequencing project: providing services to taxonomists for standard genome sequencing and annotation.</title>
        <authorList>
            <consortium name="The Broad Institute Genomics Platform"/>
            <consortium name="The Broad Institute Genome Sequencing Center for Infectious Disease"/>
            <person name="Wu L."/>
            <person name="Ma J."/>
        </authorList>
    </citation>
    <scope>NUCLEOTIDE SEQUENCE [LARGE SCALE GENOMIC DNA]</scope>
    <source>
        <strain evidence="3">CGMCC 4.7319</strain>
    </source>
</reference>
<accession>A0ABQ2INC7</accession>
<feature type="domain" description="TIR" evidence="1">
    <location>
        <begin position="5"/>
        <end position="142"/>
    </location>
</feature>
<dbReference type="EMBL" id="BMNC01000018">
    <property type="protein sequence ID" value="GGN22614.1"/>
    <property type="molecule type" value="Genomic_DNA"/>
</dbReference>
<dbReference type="Pfam" id="PF13676">
    <property type="entry name" value="TIR_2"/>
    <property type="match status" value="1"/>
</dbReference>
<evidence type="ECO:0000313" key="3">
    <source>
        <dbReference type="Proteomes" id="UP000597656"/>
    </source>
</evidence>
<dbReference type="SMART" id="SM00255">
    <property type="entry name" value="TIR"/>
    <property type="match status" value="1"/>
</dbReference>
<evidence type="ECO:0000313" key="2">
    <source>
        <dbReference type="EMBL" id="GGN22614.1"/>
    </source>
</evidence>
<comment type="caution">
    <text evidence="2">The sequence shown here is derived from an EMBL/GenBank/DDBJ whole genome shotgun (WGS) entry which is preliminary data.</text>
</comment>
<dbReference type="Gene3D" id="3.40.50.10140">
    <property type="entry name" value="Toll/interleukin-1 receptor homology (TIR) domain"/>
    <property type="match status" value="1"/>
</dbReference>
<dbReference type="RefSeq" id="WP_189159632.1">
    <property type="nucleotide sequence ID" value="NZ_BMNC01000018.1"/>
</dbReference>
<proteinExistence type="predicted"/>
<dbReference type="Proteomes" id="UP000597656">
    <property type="component" value="Unassembled WGS sequence"/>
</dbReference>
<dbReference type="InterPro" id="IPR035897">
    <property type="entry name" value="Toll_tir_struct_dom_sf"/>
</dbReference>
<dbReference type="SUPFAM" id="SSF52200">
    <property type="entry name" value="Toll/Interleukin receptor TIR domain"/>
    <property type="match status" value="1"/>
</dbReference>
<protein>
    <recommendedName>
        <fullName evidence="1">TIR domain-containing protein</fullName>
    </recommendedName>
</protein>
<sequence length="353" mass="39693">MPEYEFDIAPSFAGEDRAKVLPVVRRLEELGVSVFYDEDRVAELWGVNLVDHLPEVYGKRVRFVLLFASKHYVEKKWTRIERQAAQARALDEAEAYLLPIRVDDTEVPGLPPTIAYLDLRKHSVDDVAAAVLRKLGRSLPARAAFITKAPRTPSDVDALLVERPPAWPYLLFAGVLFQGVDALEAKFRDHLAGYAPRNGSVVDVLDLSAFRHRHAMLAAITDSVERILSPERRLVTFGLPGDTQNLNPDEVVHTARRLVQLYEELLDWAREVRGTTYVYEQVSKVAGLQARVADGPITATRKLAADFLMLADTLVERLTAGEDVDYEFSLTFTIDPQLSKALDDAIEQVMRSW</sequence>